<feature type="compositionally biased region" description="Basic and acidic residues" evidence="1">
    <location>
        <begin position="18"/>
        <end position="28"/>
    </location>
</feature>
<feature type="region of interest" description="Disordered" evidence="1">
    <location>
        <begin position="65"/>
        <end position="146"/>
    </location>
</feature>
<dbReference type="AlphaFoldDB" id="K0S3X9"/>
<feature type="compositionally biased region" description="Basic and acidic residues" evidence="1">
    <location>
        <begin position="124"/>
        <end position="141"/>
    </location>
</feature>
<protein>
    <submittedName>
        <fullName evidence="2">Uncharacterized protein</fullName>
    </submittedName>
</protein>
<feature type="region of interest" description="Disordered" evidence="1">
    <location>
        <begin position="1"/>
        <end position="28"/>
    </location>
</feature>
<evidence type="ECO:0000313" key="3">
    <source>
        <dbReference type="Proteomes" id="UP000266841"/>
    </source>
</evidence>
<dbReference type="EMBL" id="AGNL01037473">
    <property type="protein sequence ID" value="EJK53592.1"/>
    <property type="molecule type" value="Genomic_DNA"/>
</dbReference>
<name>K0S3X9_THAOC</name>
<feature type="non-terminal residue" evidence="2">
    <location>
        <position position="432"/>
    </location>
</feature>
<gene>
    <name evidence="2" type="ORF">THAOC_26941</name>
</gene>
<accession>K0S3X9</accession>
<evidence type="ECO:0000313" key="2">
    <source>
        <dbReference type="EMBL" id="EJK53592.1"/>
    </source>
</evidence>
<evidence type="ECO:0000256" key="1">
    <source>
        <dbReference type="SAM" id="MobiDB-lite"/>
    </source>
</evidence>
<organism evidence="2 3">
    <name type="scientific">Thalassiosira oceanica</name>
    <name type="common">Marine diatom</name>
    <dbReference type="NCBI Taxonomy" id="159749"/>
    <lineage>
        <taxon>Eukaryota</taxon>
        <taxon>Sar</taxon>
        <taxon>Stramenopiles</taxon>
        <taxon>Ochrophyta</taxon>
        <taxon>Bacillariophyta</taxon>
        <taxon>Coscinodiscophyceae</taxon>
        <taxon>Thalassiosirophycidae</taxon>
        <taxon>Thalassiosirales</taxon>
        <taxon>Thalassiosiraceae</taxon>
        <taxon>Thalassiosira</taxon>
    </lineage>
</organism>
<proteinExistence type="predicted"/>
<sequence>MTKHQSFFEQPGGQGSDQGRRDTDDGQIRKVVTVTRCDRGAVLTLNGRSTASEINNRVLAATSFATSKADKDSRTTHKRVIADRTAGTPRGLHSEGSKEPGPAQRADAARVPGARVTTHAGSRAGDEEPGRKMGGHEEGKRNKANPHKFIKLYKEVANPTETRAGASLLHRMRLIKHALGTNQDELKLRSGAQLGEEVRQRAEAARDAGVYIVFDQMEKAYMTSKLLTWGDPTTQEQAAGYSRITADQLAAMREQTQKEVEGLIFTTSLSKYGVEGDFVDALNNRANLSGDDPLIGTTLVELVGMLSRHSGSKPKPKVGAKQGEKVVADDRLALTTAGEKDDKGGKITCIEGDIVCRIAPDTKGRLWFDSTNKLFRCSNKACKDAKKDLGHGIKNCPNKENKEEDATTDDGLALATVSHSNQAIKQVLFGGA</sequence>
<keyword evidence="3" id="KW-1185">Reference proteome</keyword>
<comment type="caution">
    <text evidence="2">The sequence shown here is derived from an EMBL/GenBank/DDBJ whole genome shotgun (WGS) entry which is preliminary data.</text>
</comment>
<reference evidence="2 3" key="1">
    <citation type="journal article" date="2012" name="Genome Biol.">
        <title>Genome and low-iron response of an oceanic diatom adapted to chronic iron limitation.</title>
        <authorList>
            <person name="Lommer M."/>
            <person name="Specht M."/>
            <person name="Roy A.S."/>
            <person name="Kraemer L."/>
            <person name="Andreson R."/>
            <person name="Gutowska M.A."/>
            <person name="Wolf J."/>
            <person name="Bergner S.V."/>
            <person name="Schilhabel M.B."/>
            <person name="Klostermeier U.C."/>
            <person name="Beiko R.G."/>
            <person name="Rosenstiel P."/>
            <person name="Hippler M."/>
            <person name="Laroche J."/>
        </authorList>
    </citation>
    <scope>NUCLEOTIDE SEQUENCE [LARGE SCALE GENOMIC DNA]</scope>
    <source>
        <strain evidence="2 3">CCMP1005</strain>
    </source>
</reference>
<dbReference type="Proteomes" id="UP000266841">
    <property type="component" value="Unassembled WGS sequence"/>
</dbReference>